<keyword evidence="3" id="KW-1185">Reference proteome</keyword>
<evidence type="ECO:0000313" key="2">
    <source>
        <dbReference type="EMBL" id="KAH0904177.1"/>
    </source>
</evidence>
<dbReference type="EMBL" id="JAGKQM010000011">
    <property type="protein sequence ID" value="KAH0904177.1"/>
    <property type="molecule type" value="Genomic_DNA"/>
</dbReference>
<accession>A0ABQ8BI83</accession>
<protein>
    <submittedName>
        <fullName evidence="2">Uncharacterized protein</fullName>
    </submittedName>
</protein>
<sequence>QNGLPPPQSLIRAQTCTQLPAHHHMRLKQTYEVLGCERRPSVRCGDQRHENHHMPQDLREPATELEHQPACVLNPTTRRRGNRTHQHTPRRKKKRRGHRRRSSSAAQHTPTPNPSPRRCTYRKGADWRSGSKARKPRLEGELSGRRYAPPRAVRTGGNEIYFFCLQEIRSGKERRESQLNMD</sequence>
<feature type="region of interest" description="Disordered" evidence="1">
    <location>
        <begin position="44"/>
        <end position="143"/>
    </location>
</feature>
<gene>
    <name evidence="2" type="ORF">HID58_043680</name>
</gene>
<feature type="compositionally biased region" description="Basic residues" evidence="1">
    <location>
        <begin position="77"/>
        <end position="102"/>
    </location>
</feature>
<comment type="caution">
    <text evidence="2">The sequence shown here is derived from an EMBL/GenBank/DDBJ whole genome shotgun (WGS) entry which is preliminary data.</text>
</comment>
<name>A0ABQ8BI83_BRANA</name>
<feature type="compositionally biased region" description="Basic and acidic residues" evidence="1">
    <location>
        <begin position="44"/>
        <end position="67"/>
    </location>
</feature>
<evidence type="ECO:0000256" key="1">
    <source>
        <dbReference type="SAM" id="MobiDB-lite"/>
    </source>
</evidence>
<organism evidence="2 3">
    <name type="scientific">Brassica napus</name>
    <name type="common">Rape</name>
    <dbReference type="NCBI Taxonomy" id="3708"/>
    <lineage>
        <taxon>Eukaryota</taxon>
        <taxon>Viridiplantae</taxon>
        <taxon>Streptophyta</taxon>
        <taxon>Embryophyta</taxon>
        <taxon>Tracheophyta</taxon>
        <taxon>Spermatophyta</taxon>
        <taxon>Magnoliopsida</taxon>
        <taxon>eudicotyledons</taxon>
        <taxon>Gunneridae</taxon>
        <taxon>Pentapetalae</taxon>
        <taxon>rosids</taxon>
        <taxon>malvids</taxon>
        <taxon>Brassicales</taxon>
        <taxon>Brassicaceae</taxon>
        <taxon>Brassiceae</taxon>
        <taxon>Brassica</taxon>
    </lineage>
</organism>
<proteinExistence type="predicted"/>
<feature type="non-terminal residue" evidence="2">
    <location>
        <position position="1"/>
    </location>
</feature>
<reference evidence="2 3" key="1">
    <citation type="submission" date="2021-05" db="EMBL/GenBank/DDBJ databases">
        <title>Genome Assembly of Synthetic Allotetraploid Brassica napus Reveals Homoeologous Exchanges between Subgenomes.</title>
        <authorList>
            <person name="Davis J.T."/>
        </authorList>
    </citation>
    <scope>NUCLEOTIDE SEQUENCE [LARGE SCALE GENOMIC DNA]</scope>
    <source>
        <strain evidence="3">cv. Da-Ae</strain>
        <tissue evidence="2">Seedling</tissue>
    </source>
</reference>
<evidence type="ECO:0000313" key="3">
    <source>
        <dbReference type="Proteomes" id="UP000824890"/>
    </source>
</evidence>
<dbReference type="Proteomes" id="UP000824890">
    <property type="component" value="Unassembled WGS sequence"/>
</dbReference>